<sequence>MTFSFITLFPALIESYFQDSILKIAREKGLIATRTIQLRDFALDSYKSVDAPQIGGGAGQVLLPNVLERAINHAASQQHTQEAESKNAHIIFLTPCAKHFTQSDAIRLATKEHIVFVCGRYEGIDERVIEAYADEVFCIGDFILTGGELAALCLCDSIARQIPQVLGNASSLQGESFENSLLEAPVFARTSENFKDFAPVSEYSKGNHNKIAALKNHLALCKTRYFRPDLFERWKTTQRVRNEK</sequence>
<evidence type="ECO:0000256" key="7">
    <source>
        <dbReference type="ARBA" id="ARBA00022490"/>
    </source>
</evidence>
<evidence type="ECO:0000256" key="12">
    <source>
        <dbReference type="ARBA" id="ARBA00029736"/>
    </source>
</evidence>
<dbReference type="InterPro" id="IPR002649">
    <property type="entry name" value="tRNA_m1G_MeTrfase_TrmD"/>
</dbReference>
<evidence type="ECO:0000256" key="1">
    <source>
        <dbReference type="ARBA" id="ARBA00002634"/>
    </source>
</evidence>
<comment type="similarity">
    <text evidence="3 15 17">Belongs to the RNA methyltransferase TrmD family.</text>
</comment>
<dbReference type="SUPFAM" id="SSF75217">
    <property type="entry name" value="alpha/beta knot"/>
    <property type="match status" value="1"/>
</dbReference>
<evidence type="ECO:0000256" key="16">
    <source>
        <dbReference type="PIRSR" id="PIRSR000386-1"/>
    </source>
</evidence>
<dbReference type="RefSeq" id="WP_150336675.1">
    <property type="nucleotide sequence ID" value="NZ_JAERIX010000005.1"/>
</dbReference>
<dbReference type="PANTHER" id="PTHR46417:SF1">
    <property type="entry name" value="TRNA (GUANINE-N(1)-)-METHYLTRANSFERASE"/>
    <property type="match status" value="1"/>
</dbReference>
<evidence type="ECO:0000313" key="20">
    <source>
        <dbReference type="Proteomes" id="UP000323707"/>
    </source>
</evidence>
<keyword evidence="8 15" id="KW-0489">Methyltransferase</keyword>
<dbReference type="PIRSF" id="PIRSF000386">
    <property type="entry name" value="tRNA_mtase"/>
    <property type="match status" value="1"/>
</dbReference>
<accession>A0A5M9QWY0</accession>
<comment type="function">
    <text evidence="1 15 17">Specifically methylates guanosine-37 in various tRNAs.</text>
</comment>
<dbReference type="GO" id="GO:0002939">
    <property type="term" value="P:tRNA N1-guanine methylation"/>
    <property type="evidence" value="ECO:0007669"/>
    <property type="project" value="TreeGrafter"/>
</dbReference>
<evidence type="ECO:0000256" key="13">
    <source>
        <dbReference type="ARBA" id="ARBA00033392"/>
    </source>
</evidence>
<organism evidence="19 20">
    <name type="scientific">Helicobacter canis</name>
    <dbReference type="NCBI Taxonomy" id="29419"/>
    <lineage>
        <taxon>Bacteria</taxon>
        <taxon>Pseudomonadati</taxon>
        <taxon>Campylobacterota</taxon>
        <taxon>Epsilonproteobacteria</taxon>
        <taxon>Campylobacterales</taxon>
        <taxon>Helicobacteraceae</taxon>
        <taxon>Helicobacter</taxon>
    </lineage>
</organism>
<evidence type="ECO:0000256" key="17">
    <source>
        <dbReference type="RuleBase" id="RU003464"/>
    </source>
</evidence>
<evidence type="ECO:0000256" key="4">
    <source>
        <dbReference type="ARBA" id="ARBA00011738"/>
    </source>
</evidence>
<dbReference type="Proteomes" id="UP000323707">
    <property type="component" value="Unassembled WGS sequence"/>
</dbReference>
<keyword evidence="7 15" id="KW-0963">Cytoplasm</keyword>
<reference evidence="19 20" key="1">
    <citation type="submission" date="2019-09" db="EMBL/GenBank/DDBJ databases">
        <title>Draft genome sequence of various Type strains from the CCUG.</title>
        <authorList>
            <person name="Pineiro-Iglesias B."/>
            <person name="Tunovic T."/>
            <person name="Unosson C."/>
            <person name="Inganas E."/>
            <person name="Ohlen M."/>
            <person name="Cardew S."/>
            <person name="Jensie-Markopoulos S."/>
            <person name="Salva-Serra F."/>
            <person name="Jaen-Luchoro D."/>
            <person name="Karlsson R."/>
            <person name="Svensson-Stadler L."/>
            <person name="Chun J."/>
            <person name="Moore E."/>
        </authorList>
    </citation>
    <scope>NUCLEOTIDE SEQUENCE [LARGE SCALE GENOMIC DNA]</scope>
    <source>
        <strain evidence="19 20">CCUG 32756T</strain>
    </source>
</reference>
<evidence type="ECO:0000259" key="18">
    <source>
        <dbReference type="Pfam" id="PF01746"/>
    </source>
</evidence>
<protein>
    <recommendedName>
        <fullName evidence="6 15">tRNA (guanine-N(1)-)-methyltransferase</fullName>
        <ecNumber evidence="5 15">2.1.1.228</ecNumber>
    </recommendedName>
    <alternativeName>
        <fullName evidence="12 15">M1G-methyltransferase</fullName>
    </alternativeName>
    <alternativeName>
        <fullName evidence="13 15">tRNA [GM37] methyltransferase</fullName>
    </alternativeName>
</protein>
<dbReference type="InterPro" id="IPR029028">
    <property type="entry name" value="Alpha/beta_knot_MTases"/>
</dbReference>
<dbReference type="HAMAP" id="MF_00605">
    <property type="entry name" value="TrmD"/>
    <property type="match status" value="1"/>
</dbReference>
<name>A0A5M9QWY0_9HELI</name>
<dbReference type="GO" id="GO:0052906">
    <property type="term" value="F:tRNA (guanine(37)-N1)-methyltransferase activity"/>
    <property type="evidence" value="ECO:0007669"/>
    <property type="project" value="UniProtKB-UniRule"/>
</dbReference>
<evidence type="ECO:0000256" key="5">
    <source>
        <dbReference type="ARBA" id="ARBA00012807"/>
    </source>
</evidence>
<dbReference type="InterPro" id="IPR029026">
    <property type="entry name" value="tRNA_m1G_MTases_N"/>
</dbReference>
<evidence type="ECO:0000256" key="14">
    <source>
        <dbReference type="ARBA" id="ARBA00047783"/>
    </source>
</evidence>
<evidence type="ECO:0000256" key="10">
    <source>
        <dbReference type="ARBA" id="ARBA00022691"/>
    </source>
</evidence>
<evidence type="ECO:0000256" key="2">
    <source>
        <dbReference type="ARBA" id="ARBA00004496"/>
    </source>
</evidence>
<dbReference type="CDD" id="cd18080">
    <property type="entry name" value="TrmD-like"/>
    <property type="match status" value="1"/>
</dbReference>
<evidence type="ECO:0000256" key="11">
    <source>
        <dbReference type="ARBA" id="ARBA00022694"/>
    </source>
</evidence>
<comment type="subunit">
    <text evidence="4 15 17">Homodimer.</text>
</comment>
<comment type="caution">
    <text evidence="19">The sequence shown here is derived from an EMBL/GenBank/DDBJ whole genome shotgun (WGS) entry which is preliminary data.</text>
</comment>
<dbReference type="InterPro" id="IPR023148">
    <property type="entry name" value="tRNA_m1G_MeTrfase_C_sf"/>
</dbReference>
<evidence type="ECO:0000313" key="19">
    <source>
        <dbReference type="EMBL" id="KAA8711605.1"/>
    </source>
</evidence>
<feature type="binding site" evidence="15 16">
    <location>
        <position position="119"/>
    </location>
    <ligand>
        <name>S-adenosyl-L-methionine</name>
        <dbReference type="ChEBI" id="CHEBI:59789"/>
    </ligand>
</feature>
<keyword evidence="10 15" id="KW-0949">S-adenosyl-L-methionine</keyword>
<dbReference type="Pfam" id="PF01746">
    <property type="entry name" value="tRNA_m1G_MT"/>
    <property type="match status" value="1"/>
</dbReference>
<evidence type="ECO:0000256" key="15">
    <source>
        <dbReference type="HAMAP-Rule" id="MF_00605"/>
    </source>
</evidence>
<comment type="subcellular location">
    <subcellularLocation>
        <location evidence="2 15 17">Cytoplasm</location>
    </subcellularLocation>
</comment>
<proteinExistence type="inferred from homology"/>
<dbReference type="InterPro" id="IPR016009">
    <property type="entry name" value="tRNA_MeTrfase_TRMD/TRM10"/>
</dbReference>
<gene>
    <name evidence="15 19" type="primary">trmD</name>
    <name evidence="19" type="ORF">F4V45_00975</name>
</gene>
<evidence type="ECO:0000256" key="3">
    <source>
        <dbReference type="ARBA" id="ARBA00007630"/>
    </source>
</evidence>
<keyword evidence="9 15" id="KW-0808">Transferase</keyword>
<dbReference type="Gene3D" id="3.40.1280.10">
    <property type="match status" value="1"/>
</dbReference>
<dbReference type="NCBIfam" id="TIGR00088">
    <property type="entry name" value="trmD"/>
    <property type="match status" value="1"/>
</dbReference>
<evidence type="ECO:0000256" key="8">
    <source>
        <dbReference type="ARBA" id="ARBA00022603"/>
    </source>
</evidence>
<dbReference type="Gene3D" id="1.10.1270.20">
    <property type="entry name" value="tRNA(m1g37)methyltransferase, domain 2"/>
    <property type="match status" value="1"/>
</dbReference>
<dbReference type="NCBIfam" id="NF000648">
    <property type="entry name" value="PRK00026.1"/>
    <property type="match status" value="1"/>
</dbReference>
<dbReference type="EMBL" id="VXKE01000001">
    <property type="protein sequence ID" value="KAA8711605.1"/>
    <property type="molecule type" value="Genomic_DNA"/>
</dbReference>
<dbReference type="EC" id="2.1.1.228" evidence="5 15"/>
<dbReference type="AlphaFoldDB" id="A0A5M9QWY0"/>
<feature type="domain" description="tRNA methyltransferase TRMD/TRM10-type" evidence="18">
    <location>
        <begin position="1"/>
        <end position="232"/>
    </location>
</feature>
<comment type="catalytic activity">
    <reaction evidence="14 15 17">
        <text>guanosine(37) in tRNA + S-adenosyl-L-methionine = N(1)-methylguanosine(37) in tRNA + S-adenosyl-L-homocysteine + H(+)</text>
        <dbReference type="Rhea" id="RHEA:36899"/>
        <dbReference type="Rhea" id="RHEA-COMP:10145"/>
        <dbReference type="Rhea" id="RHEA-COMP:10147"/>
        <dbReference type="ChEBI" id="CHEBI:15378"/>
        <dbReference type="ChEBI" id="CHEBI:57856"/>
        <dbReference type="ChEBI" id="CHEBI:59789"/>
        <dbReference type="ChEBI" id="CHEBI:73542"/>
        <dbReference type="ChEBI" id="CHEBI:74269"/>
        <dbReference type="EC" id="2.1.1.228"/>
    </reaction>
</comment>
<keyword evidence="11 15" id="KW-0819">tRNA processing</keyword>
<evidence type="ECO:0000256" key="9">
    <source>
        <dbReference type="ARBA" id="ARBA00022679"/>
    </source>
</evidence>
<dbReference type="GO" id="GO:0005829">
    <property type="term" value="C:cytosol"/>
    <property type="evidence" value="ECO:0007669"/>
    <property type="project" value="TreeGrafter"/>
</dbReference>
<feature type="binding site" evidence="15 16">
    <location>
        <begin position="139"/>
        <end position="144"/>
    </location>
    <ligand>
        <name>S-adenosyl-L-methionine</name>
        <dbReference type="ChEBI" id="CHEBI:59789"/>
    </ligand>
</feature>
<dbReference type="PANTHER" id="PTHR46417">
    <property type="entry name" value="TRNA (GUANINE-N(1)-)-METHYLTRANSFERASE"/>
    <property type="match status" value="1"/>
</dbReference>
<evidence type="ECO:0000256" key="6">
    <source>
        <dbReference type="ARBA" id="ARBA00014679"/>
    </source>
</evidence>